<dbReference type="AlphaFoldDB" id="A0ABD3RTG2"/>
<keyword evidence="2" id="KW-0812">Transmembrane</keyword>
<name>A0ABD3RTG2_9STRA</name>
<dbReference type="EMBL" id="JALLPB020000275">
    <property type="protein sequence ID" value="KAL3811185.1"/>
    <property type="molecule type" value="Genomic_DNA"/>
</dbReference>
<feature type="compositionally biased region" description="Basic and acidic residues" evidence="1">
    <location>
        <begin position="196"/>
        <end position="221"/>
    </location>
</feature>
<proteinExistence type="predicted"/>
<protein>
    <submittedName>
        <fullName evidence="3">Uncharacterized protein</fullName>
    </submittedName>
</protein>
<feature type="region of interest" description="Disordered" evidence="1">
    <location>
        <begin position="173"/>
        <end position="221"/>
    </location>
</feature>
<evidence type="ECO:0000256" key="1">
    <source>
        <dbReference type="SAM" id="MobiDB-lite"/>
    </source>
</evidence>
<keyword evidence="4" id="KW-1185">Reference proteome</keyword>
<organism evidence="3 4">
    <name type="scientific">Cyclostephanos tholiformis</name>
    <dbReference type="NCBI Taxonomy" id="382380"/>
    <lineage>
        <taxon>Eukaryota</taxon>
        <taxon>Sar</taxon>
        <taxon>Stramenopiles</taxon>
        <taxon>Ochrophyta</taxon>
        <taxon>Bacillariophyta</taxon>
        <taxon>Coscinodiscophyceae</taxon>
        <taxon>Thalassiosirophycidae</taxon>
        <taxon>Stephanodiscales</taxon>
        <taxon>Stephanodiscaceae</taxon>
        <taxon>Cyclostephanos</taxon>
    </lineage>
</organism>
<evidence type="ECO:0000313" key="4">
    <source>
        <dbReference type="Proteomes" id="UP001530377"/>
    </source>
</evidence>
<feature type="transmembrane region" description="Helical" evidence="2">
    <location>
        <begin position="60"/>
        <end position="77"/>
    </location>
</feature>
<feature type="compositionally biased region" description="Low complexity" evidence="1">
    <location>
        <begin position="173"/>
        <end position="186"/>
    </location>
</feature>
<reference evidence="3 4" key="1">
    <citation type="submission" date="2024-10" db="EMBL/GenBank/DDBJ databases">
        <title>Updated reference genomes for cyclostephanoid diatoms.</title>
        <authorList>
            <person name="Roberts W.R."/>
            <person name="Alverson A.J."/>
        </authorList>
    </citation>
    <scope>NUCLEOTIDE SEQUENCE [LARGE SCALE GENOMIC DNA]</scope>
    <source>
        <strain evidence="3 4">AJA228-03</strain>
    </source>
</reference>
<keyword evidence="2" id="KW-0472">Membrane</keyword>
<sequence>MKISPRITRQPLIRPNTPSYLRTNSVLIQTDSGRKFDASIRYNRVFEDPYTRSANSALKLFLIIIAAIALLTSFILFPERLGFSSLPMAVSDRKYFGMRSINNGSISSIEDEENEVIDSATSTDDNIDAFRGAGDDDTRDILPDAFYVGGENIDIGRNDTAEIVSETLLIENSSNGTTANNTTNGTLKSIMQEYGRSGDDTQHSDIREEHKNASNRSEDEY</sequence>
<evidence type="ECO:0000313" key="3">
    <source>
        <dbReference type="EMBL" id="KAL3811185.1"/>
    </source>
</evidence>
<accession>A0ABD3RTG2</accession>
<comment type="caution">
    <text evidence="3">The sequence shown here is derived from an EMBL/GenBank/DDBJ whole genome shotgun (WGS) entry which is preliminary data.</text>
</comment>
<dbReference type="Proteomes" id="UP001530377">
    <property type="component" value="Unassembled WGS sequence"/>
</dbReference>
<evidence type="ECO:0000256" key="2">
    <source>
        <dbReference type="SAM" id="Phobius"/>
    </source>
</evidence>
<gene>
    <name evidence="3" type="ORF">ACHAXA_002749</name>
</gene>
<keyword evidence="2" id="KW-1133">Transmembrane helix</keyword>